<dbReference type="EMBL" id="JBHSMT010000013">
    <property type="protein sequence ID" value="MFC5473989.1"/>
    <property type="molecule type" value="Genomic_DNA"/>
</dbReference>
<sequence length="157" mass="17559">MENKISIVIPEPVQKLALVKINEIKILLAPYLIALTPQQRQESLKMGDRSQPFVEKSLDFAQRAPKLLPSFVNLEEWKKDAVGRKTLAEMHHLLKELTSNVGDTNMQCGSEAYNQALLFYNSVKLAAKNNVPDAKVIEEELSKRFANKTTAPAAPTT</sequence>
<dbReference type="Proteomes" id="UP001596045">
    <property type="component" value="Unassembled WGS sequence"/>
</dbReference>
<organism evidence="1 2">
    <name type="scientific">Paraherbaspirillum soli</name>
    <dbReference type="NCBI Taxonomy" id="631222"/>
    <lineage>
        <taxon>Bacteria</taxon>
        <taxon>Pseudomonadati</taxon>
        <taxon>Pseudomonadota</taxon>
        <taxon>Betaproteobacteria</taxon>
        <taxon>Burkholderiales</taxon>
        <taxon>Oxalobacteraceae</taxon>
        <taxon>Paraherbaspirillum</taxon>
    </lineage>
</organism>
<gene>
    <name evidence="1" type="ORF">ACFPM8_08450</name>
</gene>
<evidence type="ECO:0000313" key="1">
    <source>
        <dbReference type="EMBL" id="MFC5473989.1"/>
    </source>
</evidence>
<name>A0ABW0M775_9BURK</name>
<evidence type="ECO:0000313" key="2">
    <source>
        <dbReference type="Proteomes" id="UP001596045"/>
    </source>
</evidence>
<keyword evidence="2" id="KW-1185">Reference proteome</keyword>
<protein>
    <submittedName>
        <fullName evidence="1">Uncharacterized protein</fullName>
    </submittedName>
</protein>
<proteinExistence type="predicted"/>
<dbReference type="RefSeq" id="WP_378997020.1">
    <property type="nucleotide sequence ID" value="NZ_JBHSMT010000013.1"/>
</dbReference>
<comment type="caution">
    <text evidence="1">The sequence shown here is derived from an EMBL/GenBank/DDBJ whole genome shotgun (WGS) entry which is preliminary data.</text>
</comment>
<reference evidence="2" key="1">
    <citation type="journal article" date="2019" name="Int. J. Syst. Evol. Microbiol.">
        <title>The Global Catalogue of Microorganisms (GCM) 10K type strain sequencing project: providing services to taxonomists for standard genome sequencing and annotation.</title>
        <authorList>
            <consortium name="The Broad Institute Genomics Platform"/>
            <consortium name="The Broad Institute Genome Sequencing Center for Infectious Disease"/>
            <person name="Wu L."/>
            <person name="Ma J."/>
        </authorList>
    </citation>
    <scope>NUCLEOTIDE SEQUENCE [LARGE SCALE GENOMIC DNA]</scope>
    <source>
        <strain evidence="2">JCM 17066</strain>
    </source>
</reference>
<accession>A0ABW0M775</accession>